<accession>A0ABZ1EMG7</accession>
<keyword evidence="2" id="KW-1185">Reference proteome</keyword>
<sequence length="51" mass="5511">MHGTGRVEATHLLVEAGAEEIVAATDQPNHPMVAAFARAGYPIERERIDLV</sequence>
<protein>
    <recommendedName>
        <fullName evidence="3">N-acetyltransferase domain-containing protein</fullName>
    </recommendedName>
</protein>
<proteinExistence type="predicted"/>
<dbReference type="EMBL" id="CP109071">
    <property type="protein sequence ID" value="WSA35446.1"/>
    <property type="molecule type" value="Genomic_DNA"/>
</dbReference>
<gene>
    <name evidence="1" type="ORF">OIE14_16080</name>
</gene>
<evidence type="ECO:0000313" key="1">
    <source>
        <dbReference type="EMBL" id="WSA35446.1"/>
    </source>
</evidence>
<dbReference type="Proteomes" id="UP001334804">
    <property type="component" value="Chromosome"/>
</dbReference>
<reference evidence="1 2" key="1">
    <citation type="submission" date="2022-10" db="EMBL/GenBank/DDBJ databases">
        <title>The complete genomes of actinobacterial strains from the NBC collection.</title>
        <authorList>
            <person name="Joergensen T.S."/>
            <person name="Alvarez Arevalo M."/>
            <person name="Sterndorff E.B."/>
            <person name="Faurdal D."/>
            <person name="Vuksanovic O."/>
            <person name="Mourched A.-S."/>
            <person name="Charusanti P."/>
            <person name="Shaw S."/>
            <person name="Blin K."/>
            <person name="Weber T."/>
        </authorList>
    </citation>
    <scope>NUCLEOTIDE SEQUENCE [LARGE SCALE GENOMIC DNA]</scope>
    <source>
        <strain evidence="1 2">NBC 01809</strain>
    </source>
</reference>
<evidence type="ECO:0008006" key="3">
    <source>
        <dbReference type="Google" id="ProtNLM"/>
    </source>
</evidence>
<evidence type="ECO:0000313" key="2">
    <source>
        <dbReference type="Proteomes" id="UP001334804"/>
    </source>
</evidence>
<organism evidence="1 2">
    <name type="scientific">Micromonospora peucetia</name>
    <dbReference type="NCBI Taxonomy" id="47871"/>
    <lineage>
        <taxon>Bacteria</taxon>
        <taxon>Bacillati</taxon>
        <taxon>Actinomycetota</taxon>
        <taxon>Actinomycetes</taxon>
        <taxon>Micromonosporales</taxon>
        <taxon>Micromonosporaceae</taxon>
        <taxon>Micromonospora</taxon>
    </lineage>
</organism>
<dbReference type="RefSeq" id="WP_266320089.1">
    <property type="nucleotide sequence ID" value="NZ_CP109071.1"/>
</dbReference>
<name>A0ABZ1EMG7_9ACTN</name>